<dbReference type="KEGG" id="wcp:H9Q76_03950"/>
<evidence type="ECO:0000313" key="5">
    <source>
        <dbReference type="EMBL" id="QNM00445.1"/>
    </source>
</evidence>
<comment type="function">
    <text evidence="2">The lipid II isoglutaminyl synthase complex catalyzes the formation of alpha-D-isoglutamine in the cell wall lipid II stem peptide. The MurT subunit catalyzes the ATP-dependent amidation of D-glutamate residue of lipid II, converting it to an isoglutamine residue.</text>
</comment>
<dbReference type="UniPathway" id="UPA00219"/>
<sequence length="457" mass="51684">MSKLRYHIAVMAAKFSKVIIRLSGRNGTHTPGVVARKICPDFMAQAPKAPLCICVTGTNGKTTVSNMLTDMLEKEGKKVVSNRTGSNIVPGCVTNLLNSVNWLGRCRVDATVFEVDERASRLILPYVKPDYLVVTNLFRDSLKRNAHPDYIFSVIDTYCPDTTKLILNADEQCSSNLKPNSEHVYFGIGKQDDDKTEPYNLIADYTLCPKCGTKLKFNYLRYHHIGNAYCPNCDYKSADADYLATKVDKEGKKLIVREKDGNEIEYALIHDALFNIYNELTVITMMRELGYSSDEVKKRIAEIHVPESRYSETKVGNVTVVQALSKGQSAVSSCRTFEYVAEEPGKKVIMIAEDDFSDRQKSIEFIGWIYDLEYEQFARDDVMQVVCCGPRCLDHRVRALIAGIPEEKIAWDLDEVAAVDKVKLEGVDKVYILYDCDTYGISCKMKQKLLKRLEDEK</sequence>
<dbReference type="GO" id="GO:0005524">
    <property type="term" value="F:ATP binding"/>
    <property type="evidence" value="ECO:0007669"/>
    <property type="project" value="UniProtKB-UniRule"/>
</dbReference>
<evidence type="ECO:0000256" key="2">
    <source>
        <dbReference type="HAMAP-Rule" id="MF_02214"/>
    </source>
</evidence>
<feature type="binding site" evidence="2">
    <location>
        <position position="233"/>
    </location>
    <ligand>
        <name>Zn(2+)</name>
        <dbReference type="ChEBI" id="CHEBI:29105"/>
    </ligand>
</feature>
<name>A0A7G9FPG3_9FIRM</name>
<keyword evidence="2" id="KW-0862">Zinc</keyword>
<dbReference type="GO" id="GO:0071555">
    <property type="term" value="P:cell wall organization"/>
    <property type="evidence" value="ECO:0007669"/>
    <property type="project" value="UniProtKB-KW"/>
</dbReference>
<dbReference type="GO" id="GO:0008360">
    <property type="term" value="P:regulation of cell shape"/>
    <property type="evidence" value="ECO:0007669"/>
    <property type="project" value="UniProtKB-KW"/>
</dbReference>
<evidence type="ECO:0000259" key="3">
    <source>
        <dbReference type="Pfam" id="PF08245"/>
    </source>
</evidence>
<feature type="domain" description="Lipid II isoglutaminyl synthase (glutamine-hydrolyzing) subunit MurT C-terminal" evidence="4">
    <location>
        <begin position="336"/>
        <end position="434"/>
    </location>
</feature>
<comment type="pathway">
    <text evidence="1 2">Cell wall biogenesis; peptidoglycan biosynthesis.</text>
</comment>
<comment type="catalytic activity">
    <reaction evidence="2">
        <text>beta-D-GlcNAc-(1-&gt;4)-Mur2Ac(oyl-L-Ala-gamma-D-Glu-L-Lys-D-Ala-D-Ala)-di-trans,octa-cis-undecaprenyl diphosphate + L-glutamine + ATP + H2O = beta-D-GlcNAc-(1-&gt;4)-Mur2Ac(oyl-L-Ala-D-isoglutaminyl-L-Lys-D-Ala-D-Ala)-di-trans,octa-cis-undecaprenyl diphosphate + L-glutamate + ADP + phosphate + H(+)</text>
        <dbReference type="Rhea" id="RHEA:57928"/>
        <dbReference type="ChEBI" id="CHEBI:15377"/>
        <dbReference type="ChEBI" id="CHEBI:15378"/>
        <dbReference type="ChEBI" id="CHEBI:29985"/>
        <dbReference type="ChEBI" id="CHEBI:30616"/>
        <dbReference type="ChEBI" id="CHEBI:43474"/>
        <dbReference type="ChEBI" id="CHEBI:58359"/>
        <dbReference type="ChEBI" id="CHEBI:60033"/>
        <dbReference type="ChEBI" id="CHEBI:62233"/>
        <dbReference type="ChEBI" id="CHEBI:456216"/>
        <dbReference type="EC" id="6.3.5.13"/>
    </reaction>
</comment>
<comment type="subunit">
    <text evidence="2">Forms a heterodimer with GatD.</text>
</comment>
<evidence type="ECO:0000256" key="1">
    <source>
        <dbReference type="ARBA" id="ARBA00004752"/>
    </source>
</evidence>
<dbReference type="AlphaFoldDB" id="A0A7G9FPG3"/>
<accession>A0A7G9FPG3</accession>
<dbReference type="RefSeq" id="WP_117780318.1">
    <property type="nucleotide sequence ID" value="NZ_CP060632.1"/>
</dbReference>
<dbReference type="SUPFAM" id="SSF53623">
    <property type="entry name" value="MurD-like peptide ligases, catalytic domain"/>
    <property type="match status" value="1"/>
</dbReference>
<reference evidence="5 6" key="1">
    <citation type="submission" date="2020-08" db="EMBL/GenBank/DDBJ databases">
        <authorList>
            <person name="Liu C."/>
            <person name="Sun Q."/>
        </authorList>
    </citation>
    <scope>NUCLEOTIDE SEQUENCE [LARGE SCALE GENOMIC DNA]</scope>
    <source>
        <strain evidence="5 6">NSJ-4</strain>
    </source>
</reference>
<keyword evidence="2" id="KW-0133">Cell shape</keyword>
<dbReference type="GO" id="GO:0016881">
    <property type="term" value="F:acid-amino acid ligase activity"/>
    <property type="evidence" value="ECO:0007669"/>
    <property type="project" value="InterPro"/>
</dbReference>
<dbReference type="EMBL" id="CP060632">
    <property type="protein sequence ID" value="QNM00445.1"/>
    <property type="molecule type" value="Genomic_DNA"/>
</dbReference>
<dbReference type="InterPro" id="IPR043703">
    <property type="entry name" value="Lipid_II_synth_MurT"/>
</dbReference>
<keyword evidence="2" id="KW-0479">Metal-binding</keyword>
<keyword evidence="2" id="KW-0961">Cell wall biogenesis/degradation</keyword>
<dbReference type="PANTHER" id="PTHR23135:SF7">
    <property type="entry name" value="LIPID II ISOGLUTAMINYL SYNTHASE (GLUTAMINE-HYDROLYZING) SUBUNIT MURT"/>
    <property type="match status" value="1"/>
</dbReference>
<organism evidence="5 6">
    <name type="scientific">Wujia chipingensis</name>
    <dbReference type="NCBI Taxonomy" id="2763670"/>
    <lineage>
        <taxon>Bacteria</taxon>
        <taxon>Bacillati</taxon>
        <taxon>Bacillota</taxon>
        <taxon>Clostridia</taxon>
        <taxon>Lachnospirales</taxon>
        <taxon>Lachnospiraceae</taxon>
        <taxon>Wujia</taxon>
    </lineage>
</organism>
<keyword evidence="2" id="KW-0573">Peptidoglycan synthesis</keyword>
<evidence type="ECO:0000259" key="4">
    <source>
        <dbReference type="Pfam" id="PF08353"/>
    </source>
</evidence>
<comment type="catalytic activity">
    <reaction evidence="2">
        <text>beta-D-GlcNAc-(1-&gt;4)-Mur2Ac(oyl-L-Ala-gamma-D-O-P-Glu-L-Lys-D-Ala-D-Ala)-di-trans,octa-cis-undecaprenyl diphosphate + NH4(+) = beta-D-GlcNAc-(1-&gt;4)-Mur2Ac(oyl-L-Ala-D-isoglutaminyl-L-Lys-D-Ala-D-Ala)-di-trans,octa-cis-undecaprenyl diphosphate + phosphate + H(+)</text>
        <dbReference type="Rhea" id="RHEA:57932"/>
        <dbReference type="ChEBI" id="CHEBI:15378"/>
        <dbReference type="ChEBI" id="CHEBI:28938"/>
        <dbReference type="ChEBI" id="CHEBI:43474"/>
        <dbReference type="ChEBI" id="CHEBI:62233"/>
        <dbReference type="ChEBI" id="CHEBI:143132"/>
    </reaction>
</comment>
<evidence type="ECO:0000313" key="6">
    <source>
        <dbReference type="Proteomes" id="UP000515819"/>
    </source>
</evidence>
<dbReference type="GO" id="GO:0009252">
    <property type="term" value="P:peptidoglycan biosynthetic process"/>
    <property type="evidence" value="ECO:0007669"/>
    <property type="project" value="UniProtKB-UniRule"/>
</dbReference>
<feature type="binding site" evidence="2">
    <location>
        <position position="208"/>
    </location>
    <ligand>
        <name>Zn(2+)</name>
        <dbReference type="ChEBI" id="CHEBI:29105"/>
    </ligand>
</feature>
<dbReference type="Pfam" id="PF08353">
    <property type="entry name" value="MurT_C"/>
    <property type="match status" value="1"/>
</dbReference>
<keyword evidence="2" id="KW-0436">Ligase</keyword>
<gene>
    <name evidence="2" type="primary">murT</name>
    <name evidence="5" type="ORF">H9Q76_03950</name>
</gene>
<proteinExistence type="inferred from homology"/>
<dbReference type="Gene3D" id="3.40.1190.10">
    <property type="entry name" value="Mur-like, catalytic domain"/>
    <property type="match status" value="1"/>
</dbReference>
<dbReference type="InterPro" id="IPR013564">
    <property type="entry name" value="MurT_C"/>
</dbReference>
<dbReference type="GO" id="GO:0008270">
    <property type="term" value="F:zinc ion binding"/>
    <property type="evidence" value="ECO:0007669"/>
    <property type="project" value="UniProtKB-UniRule"/>
</dbReference>
<comment type="catalytic activity">
    <reaction evidence="2">
        <text>beta-D-GlcNAc-(1-&gt;4)-Mur2Ac(oyl-L-Ala-gamma-D-Glu-L-Lys-D-Ala-D-Ala)-di-trans,octa-cis-undecaprenyl diphosphate + ATP = beta-D-GlcNAc-(1-&gt;4)-Mur2Ac(oyl-L-Ala-gamma-D-O-P-Glu-L-Lys-D-Ala-D-Ala)-di-trans,octa-cis-undecaprenyl diphosphate + ADP</text>
        <dbReference type="Rhea" id="RHEA:59488"/>
        <dbReference type="ChEBI" id="CHEBI:30616"/>
        <dbReference type="ChEBI" id="CHEBI:60033"/>
        <dbReference type="ChEBI" id="CHEBI:143132"/>
        <dbReference type="ChEBI" id="CHEBI:456216"/>
    </reaction>
</comment>
<dbReference type="PANTHER" id="PTHR23135">
    <property type="entry name" value="MUR LIGASE FAMILY MEMBER"/>
    <property type="match status" value="1"/>
</dbReference>
<dbReference type="InterPro" id="IPR013221">
    <property type="entry name" value="Mur_ligase_cen"/>
</dbReference>
<feature type="domain" description="Mur ligase central" evidence="3">
    <location>
        <begin position="55"/>
        <end position="194"/>
    </location>
</feature>
<dbReference type="HAMAP" id="MF_02214">
    <property type="entry name" value="Lipid_II_synth_MurT"/>
    <property type="match status" value="1"/>
</dbReference>
<feature type="binding site" evidence="2">
    <location>
        <position position="211"/>
    </location>
    <ligand>
        <name>Zn(2+)</name>
        <dbReference type="ChEBI" id="CHEBI:29105"/>
    </ligand>
</feature>
<keyword evidence="2" id="KW-0067">ATP-binding</keyword>
<comment type="similarity">
    <text evidence="2">Belongs to the MurCDEF family. MurT subfamily.</text>
</comment>
<dbReference type="GO" id="GO:0140282">
    <property type="term" value="F:carbon-nitrogen ligase activity on lipid II"/>
    <property type="evidence" value="ECO:0007669"/>
    <property type="project" value="UniProtKB-UniRule"/>
</dbReference>
<dbReference type="InterPro" id="IPR036565">
    <property type="entry name" value="Mur-like_cat_sf"/>
</dbReference>
<keyword evidence="6" id="KW-1185">Reference proteome</keyword>
<dbReference type="EC" id="6.3.5.13" evidence="2"/>
<protein>
    <recommendedName>
        <fullName evidence="2">Lipid II isoglutaminyl synthase (glutamine-hydrolyzing) subunit MurT</fullName>
        <ecNumber evidence="2">6.3.5.13</ecNumber>
    </recommendedName>
</protein>
<keyword evidence="2" id="KW-0547">Nucleotide-binding</keyword>
<dbReference type="Proteomes" id="UP000515819">
    <property type="component" value="Chromosome"/>
</dbReference>
<dbReference type="Pfam" id="PF08245">
    <property type="entry name" value="Mur_ligase_M"/>
    <property type="match status" value="1"/>
</dbReference>
<feature type="binding site" evidence="2">
    <location>
        <position position="230"/>
    </location>
    <ligand>
        <name>Zn(2+)</name>
        <dbReference type="ChEBI" id="CHEBI:29105"/>
    </ligand>
</feature>
<comment type="caution">
    <text evidence="2">Lacks conserved residue(s) required for the propagation of feature annotation.</text>
</comment>